<reference evidence="4 5" key="1">
    <citation type="journal article" date="2018" name="Mol. Ecol.">
        <title>The obligate alkalophilic soda-lake fungus Sodiomyces alkalinus has shifted to a protein diet.</title>
        <authorList>
            <person name="Grum-Grzhimaylo A.A."/>
            <person name="Falkoski D.L."/>
            <person name="van den Heuvel J."/>
            <person name="Valero-Jimenez C.A."/>
            <person name="Min B."/>
            <person name="Choi I.G."/>
            <person name="Lipzen A."/>
            <person name="Daum C.G."/>
            <person name="Aanen D.K."/>
            <person name="Tsang A."/>
            <person name="Henrissat B."/>
            <person name="Bilanenko E.N."/>
            <person name="de Vries R.P."/>
            <person name="van Kan J.A.L."/>
            <person name="Grigoriev I.V."/>
            <person name="Debets A.J.M."/>
        </authorList>
    </citation>
    <scope>NUCLEOTIDE SEQUENCE [LARGE SCALE GENOMIC DNA]</scope>
    <source>
        <strain evidence="4 5">F11</strain>
    </source>
</reference>
<dbReference type="STRING" id="1314773.A0A3N2PS75"/>
<dbReference type="PANTHER" id="PTHR10655">
    <property type="entry name" value="LYSOPHOSPHOLIPASE-RELATED"/>
    <property type="match status" value="1"/>
</dbReference>
<dbReference type="InterPro" id="IPR050565">
    <property type="entry name" value="LYPA1-2/EST-like"/>
</dbReference>
<feature type="transmembrane region" description="Helical" evidence="2">
    <location>
        <begin position="86"/>
        <end position="109"/>
    </location>
</feature>
<evidence type="ECO:0000313" key="4">
    <source>
        <dbReference type="EMBL" id="ROT37363.1"/>
    </source>
</evidence>
<dbReference type="InterPro" id="IPR029058">
    <property type="entry name" value="AB_hydrolase_fold"/>
</dbReference>
<keyword evidence="2" id="KW-0472">Membrane</keyword>
<keyword evidence="5" id="KW-1185">Reference proteome</keyword>
<dbReference type="GO" id="GO:0005737">
    <property type="term" value="C:cytoplasm"/>
    <property type="evidence" value="ECO:0007669"/>
    <property type="project" value="TreeGrafter"/>
</dbReference>
<sequence>MDQDGHNQLVIIMVRWDSYTEVTPDSETHIRVTSLIDWELAGWYPVYWEFVLRTADNPALSARRDPLTLTFSLPTTKHVTNPHSCICLLSLNIFLFLSLPSATFLVYSFSHPLPANETLGMADTPPAAFGHVHVLEATQAHTHTAILLHGRGSTGQEFAEELAETLMADGKTIMQALPGWRWVFPSSRELWSPVFEESMPAWFEAYSLTDVTARQDLQTDGIRESVKHLEGIWEAEVERLGGLASKVVLGGISQGGAIGIWTMLCIKSKRPTSHPAAFIGASTWLPFAADIEHALNGIDEESDNRIGSDFVRSMMISQHAKAQPPMPVFLGHGTDDAYVDVELGRQAKDVLSRVGWTVDWNEYSRADQEGHWLKGPEEVDDIALFLRSVAERSLRSINLCDAECSSIVPLDRDRDRPLESTNVLTSPYIMDKEILRLLALEIAYNLVIHRSLERKMTHQGA</sequence>
<organism evidence="4 5">
    <name type="scientific">Sodiomyces alkalinus (strain CBS 110278 / VKM F-3762 / F11)</name>
    <name type="common">Alkaliphilic filamentous fungus</name>
    <dbReference type="NCBI Taxonomy" id="1314773"/>
    <lineage>
        <taxon>Eukaryota</taxon>
        <taxon>Fungi</taxon>
        <taxon>Dikarya</taxon>
        <taxon>Ascomycota</taxon>
        <taxon>Pezizomycotina</taxon>
        <taxon>Sordariomycetes</taxon>
        <taxon>Hypocreomycetidae</taxon>
        <taxon>Glomerellales</taxon>
        <taxon>Plectosphaerellaceae</taxon>
        <taxon>Sodiomyces</taxon>
    </lineage>
</organism>
<evidence type="ECO:0000259" key="3">
    <source>
        <dbReference type="Pfam" id="PF02230"/>
    </source>
</evidence>
<dbReference type="GeneID" id="39582811"/>
<accession>A0A3N2PS75</accession>
<dbReference type="SUPFAM" id="SSF53474">
    <property type="entry name" value="alpha/beta-Hydrolases"/>
    <property type="match status" value="1"/>
</dbReference>
<dbReference type="AlphaFoldDB" id="A0A3N2PS75"/>
<dbReference type="OrthoDB" id="2418081at2759"/>
<name>A0A3N2PS75_SODAK</name>
<keyword evidence="2" id="KW-1133">Transmembrane helix</keyword>
<dbReference type="RefSeq" id="XP_028465169.1">
    <property type="nucleotide sequence ID" value="XM_028614333.1"/>
</dbReference>
<dbReference type="GO" id="GO:0052689">
    <property type="term" value="F:carboxylic ester hydrolase activity"/>
    <property type="evidence" value="ECO:0007669"/>
    <property type="project" value="TreeGrafter"/>
</dbReference>
<gene>
    <name evidence="4" type="ORF">SODALDRAFT_361068</name>
</gene>
<evidence type="ECO:0000256" key="1">
    <source>
        <dbReference type="ARBA" id="ARBA00006499"/>
    </source>
</evidence>
<dbReference type="PANTHER" id="PTHR10655:SF63">
    <property type="entry name" value="PHOSPHOLIPASE_CARBOXYLESTERASE_THIOESTERASE DOMAIN-CONTAINING PROTEIN"/>
    <property type="match status" value="1"/>
</dbReference>
<dbReference type="GO" id="GO:0008474">
    <property type="term" value="F:palmitoyl-(protein) hydrolase activity"/>
    <property type="evidence" value="ECO:0007669"/>
    <property type="project" value="TreeGrafter"/>
</dbReference>
<evidence type="ECO:0000256" key="2">
    <source>
        <dbReference type="SAM" id="Phobius"/>
    </source>
</evidence>
<evidence type="ECO:0000313" key="5">
    <source>
        <dbReference type="Proteomes" id="UP000272025"/>
    </source>
</evidence>
<dbReference type="Pfam" id="PF02230">
    <property type="entry name" value="Abhydrolase_2"/>
    <property type="match status" value="1"/>
</dbReference>
<dbReference type="InterPro" id="IPR003140">
    <property type="entry name" value="PLipase/COase/thioEstase"/>
</dbReference>
<dbReference type="Gene3D" id="3.40.50.1820">
    <property type="entry name" value="alpha/beta hydrolase"/>
    <property type="match status" value="1"/>
</dbReference>
<feature type="domain" description="Phospholipase/carboxylesterase/thioesterase" evidence="3">
    <location>
        <begin position="131"/>
        <end position="297"/>
    </location>
</feature>
<proteinExistence type="inferred from homology"/>
<dbReference type="EMBL" id="ML119057">
    <property type="protein sequence ID" value="ROT37363.1"/>
    <property type="molecule type" value="Genomic_DNA"/>
</dbReference>
<keyword evidence="4" id="KW-0378">Hydrolase</keyword>
<protein>
    <submittedName>
        <fullName evidence="4">Alpha/beta-hydrolase</fullName>
    </submittedName>
</protein>
<dbReference type="Proteomes" id="UP000272025">
    <property type="component" value="Unassembled WGS sequence"/>
</dbReference>
<comment type="similarity">
    <text evidence="1">Belongs to the AB hydrolase superfamily. AB hydrolase 2 family.</text>
</comment>
<keyword evidence="2" id="KW-0812">Transmembrane</keyword>